<dbReference type="PRINTS" id="PR00039">
    <property type="entry name" value="HTHLYSR"/>
</dbReference>
<dbReference type="SUPFAM" id="SSF53850">
    <property type="entry name" value="Periplasmic binding protein-like II"/>
    <property type="match status" value="1"/>
</dbReference>
<feature type="domain" description="HTH lysR-type" evidence="5">
    <location>
        <begin position="5"/>
        <end position="62"/>
    </location>
</feature>
<name>A0ABY5GY74_9GAMM</name>
<dbReference type="PANTHER" id="PTHR30537:SF74">
    <property type="entry name" value="HTH-TYPE TRANSCRIPTIONAL REGULATOR TRPI"/>
    <property type="match status" value="1"/>
</dbReference>
<organism evidence="6 7">
    <name type="scientific">Amphritea atlantica</name>
    <dbReference type="NCBI Taxonomy" id="355243"/>
    <lineage>
        <taxon>Bacteria</taxon>
        <taxon>Pseudomonadati</taxon>
        <taxon>Pseudomonadota</taxon>
        <taxon>Gammaproteobacteria</taxon>
        <taxon>Oceanospirillales</taxon>
        <taxon>Oceanospirillaceae</taxon>
        <taxon>Amphritea</taxon>
    </lineage>
</organism>
<evidence type="ECO:0000313" key="6">
    <source>
        <dbReference type="EMBL" id="UTW04383.1"/>
    </source>
</evidence>
<accession>A0ABY5GY74</accession>
<evidence type="ECO:0000259" key="5">
    <source>
        <dbReference type="PROSITE" id="PS50931"/>
    </source>
</evidence>
<dbReference type="InterPro" id="IPR005119">
    <property type="entry name" value="LysR_subst-bd"/>
</dbReference>
<dbReference type="InterPro" id="IPR000847">
    <property type="entry name" value="LysR_HTH_N"/>
</dbReference>
<dbReference type="Proteomes" id="UP001059950">
    <property type="component" value="Chromosome"/>
</dbReference>
<comment type="similarity">
    <text evidence="1">Belongs to the LysR transcriptional regulatory family.</text>
</comment>
<dbReference type="Pfam" id="PF00126">
    <property type="entry name" value="HTH_1"/>
    <property type="match status" value="1"/>
</dbReference>
<protein>
    <submittedName>
        <fullName evidence="6">LysR family transcriptional regulator</fullName>
    </submittedName>
</protein>
<evidence type="ECO:0000256" key="3">
    <source>
        <dbReference type="ARBA" id="ARBA00023125"/>
    </source>
</evidence>
<keyword evidence="2" id="KW-0805">Transcription regulation</keyword>
<dbReference type="InterPro" id="IPR058163">
    <property type="entry name" value="LysR-type_TF_proteobact-type"/>
</dbReference>
<sequence length="324" mass="37002">MTRLPSLKALQAFRHAAEMKSFKLAAEQLYVSQAAISQQIKTLEQQLGVTLFHRLTRDIELTREGQQLLPYVSKAFHHLEQGIDRLNDDPAPQRLTLSTLPSFASRWLVPRLGNFQSQEENLSIHISPGIKLDSFDDSALDLAIRFGKGDYPGLSSRLLMRDYILPVCHPSLINSNRPATEQLKELPLLTDDAPDMKDLWPLFETALGLPDTPKTHRLQVSDSNILVEALLSGQGVTAARFSLVYELIERGQLICPLPIYLPSSFDYYLVAPEHHFKRPKVQRFEHWLRQQTDEIRRRWAIFAPQLQPIHGATEHHGEQQQPDQ</sequence>
<keyword evidence="7" id="KW-1185">Reference proteome</keyword>
<evidence type="ECO:0000313" key="7">
    <source>
        <dbReference type="Proteomes" id="UP001059950"/>
    </source>
</evidence>
<dbReference type="PANTHER" id="PTHR30537">
    <property type="entry name" value="HTH-TYPE TRANSCRIPTIONAL REGULATOR"/>
    <property type="match status" value="1"/>
</dbReference>
<evidence type="ECO:0000256" key="4">
    <source>
        <dbReference type="ARBA" id="ARBA00023163"/>
    </source>
</evidence>
<dbReference type="CDD" id="cd08432">
    <property type="entry name" value="PBP2_GcdR_TrpI_HvrB_AmpR_like"/>
    <property type="match status" value="1"/>
</dbReference>
<evidence type="ECO:0000256" key="2">
    <source>
        <dbReference type="ARBA" id="ARBA00023015"/>
    </source>
</evidence>
<proteinExistence type="inferred from homology"/>
<dbReference type="Gene3D" id="1.10.10.10">
    <property type="entry name" value="Winged helix-like DNA-binding domain superfamily/Winged helix DNA-binding domain"/>
    <property type="match status" value="1"/>
</dbReference>
<keyword evidence="4" id="KW-0804">Transcription</keyword>
<dbReference type="InterPro" id="IPR036390">
    <property type="entry name" value="WH_DNA-bd_sf"/>
</dbReference>
<dbReference type="PROSITE" id="PS50931">
    <property type="entry name" value="HTH_LYSR"/>
    <property type="match status" value="1"/>
</dbReference>
<keyword evidence="3" id="KW-0238">DNA-binding</keyword>
<dbReference type="Gene3D" id="3.40.190.10">
    <property type="entry name" value="Periplasmic binding protein-like II"/>
    <property type="match status" value="2"/>
</dbReference>
<evidence type="ECO:0000256" key="1">
    <source>
        <dbReference type="ARBA" id="ARBA00009437"/>
    </source>
</evidence>
<dbReference type="EMBL" id="CP073344">
    <property type="protein sequence ID" value="UTW04383.1"/>
    <property type="molecule type" value="Genomic_DNA"/>
</dbReference>
<gene>
    <name evidence="6" type="ORF">KDX31_05075</name>
</gene>
<dbReference type="SUPFAM" id="SSF46785">
    <property type="entry name" value="Winged helix' DNA-binding domain"/>
    <property type="match status" value="1"/>
</dbReference>
<dbReference type="InterPro" id="IPR036388">
    <property type="entry name" value="WH-like_DNA-bd_sf"/>
</dbReference>
<reference evidence="6" key="1">
    <citation type="submission" date="2021-04" db="EMBL/GenBank/DDBJ databases">
        <title>Oceanospirillales bacteria with DddD are important DMSP degraders in coastal seawater.</title>
        <authorList>
            <person name="Liu J."/>
        </authorList>
    </citation>
    <scope>NUCLEOTIDE SEQUENCE</scope>
    <source>
        <strain evidence="6">GY6</strain>
    </source>
</reference>
<dbReference type="Pfam" id="PF03466">
    <property type="entry name" value="LysR_substrate"/>
    <property type="match status" value="1"/>
</dbReference>